<dbReference type="EMBL" id="MZGX01000005">
    <property type="protein sequence ID" value="OPX45103.1"/>
    <property type="molecule type" value="Genomic_DNA"/>
</dbReference>
<proteinExistence type="inferred from homology"/>
<feature type="transmembrane region" description="Helical" evidence="7">
    <location>
        <begin position="117"/>
        <end position="136"/>
    </location>
</feature>
<feature type="transmembrane region" description="Helical" evidence="7">
    <location>
        <begin position="86"/>
        <end position="105"/>
    </location>
</feature>
<evidence type="ECO:0000313" key="9">
    <source>
        <dbReference type="EMBL" id="OPX45103.1"/>
    </source>
</evidence>
<dbReference type="PANTHER" id="PTHR43744:SF9">
    <property type="entry name" value="POLYGALACTURONAN_RHAMNOGALACTURONAN TRANSPORT SYSTEM PERMEASE PROTEIN YTCP"/>
    <property type="match status" value="1"/>
</dbReference>
<keyword evidence="2 7" id="KW-0813">Transport</keyword>
<evidence type="ECO:0000256" key="6">
    <source>
        <dbReference type="ARBA" id="ARBA00023136"/>
    </source>
</evidence>
<feature type="transmembrane region" description="Helical" evidence="7">
    <location>
        <begin position="21"/>
        <end position="42"/>
    </location>
</feature>
<dbReference type="RefSeq" id="WP_080063445.1">
    <property type="nucleotide sequence ID" value="NZ_MZGX01000005.1"/>
</dbReference>
<evidence type="ECO:0000259" key="8">
    <source>
        <dbReference type="PROSITE" id="PS50928"/>
    </source>
</evidence>
<comment type="subcellular location">
    <subcellularLocation>
        <location evidence="1 7">Cell membrane</location>
        <topology evidence="1 7">Multi-pass membrane protein</topology>
    </subcellularLocation>
</comment>
<evidence type="ECO:0000256" key="5">
    <source>
        <dbReference type="ARBA" id="ARBA00022989"/>
    </source>
</evidence>
<keyword evidence="5 7" id="KW-1133">Transmembrane helix</keyword>
<keyword evidence="10" id="KW-1185">Reference proteome</keyword>
<dbReference type="OrthoDB" id="157184at2"/>
<dbReference type="InterPro" id="IPR000515">
    <property type="entry name" value="MetI-like"/>
</dbReference>
<dbReference type="PANTHER" id="PTHR43744">
    <property type="entry name" value="ABC TRANSPORTER PERMEASE PROTEIN MG189-RELATED-RELATED"/>
    <property type="match status" value="1"/>
</dbReference>
<dbReference type="GO" id="GO:0005886">
    <property type="term" value="C:plasma membrane"/>
    <property type="evidence" value="ECO:0007669"/>
    <property type="project" value="UniProtKB-SubCell"/>
</dbReference>
<sequence>MFMKKNETGIPLEASEKVMIVISYIIMSILALCAILPILHVLSKSFSSASAVTSGSVLFWPVDIQFETMKYVLRETTFLHALKNTLIVTFFGTIISMVVTITTAYPLSKPSFKGRKVFIMLYIISMVFFGGIVPAYMVVRTLGIMDTFAALILPFFIVHFNMFIVKNYFEGLPESIEESAKIDGASDIRILVSIVCPMSTPVLATVAMLYAVNYWNNYFHAVMYTNSTAMQTLQLFTYNTISNTQTIVERLVAGNYANVSIDGIIAAVVVLSLIPIVALYPLVQRYMVQGITIGSVKG</sequence>
<evidence type="ECO:0000256" key="1">
    <source>
        <dbReference type="ARBA" id="ARBA00004651"/>
    </source>
</evidence>
<evidence type="ECO:0000256" key="7">
    <source>
        <dbReference type="RuleBase" id="RU363032"/>
    </source>
</evidence>
<organism evidence="9 10">
    <name type="scientific">Ruminiclostridium hungatei</name>
    <name type="common">Clostridium hungatei</name>
    <dbReference type="NCBI Taxonomy" id="48256"/>
    <lineage>
        <taxon>Bacteria</taxon>
        <taxon>Bacillati</taxon>
        <taxon>Bacillota</taxon>
        <taxon>Clostridia</taxon>
        <taxon>Eubacteriales</taxon>
        <taxon>Oscillospiraceae</taxon>
        <taxon>Ruminiclostridium</taxon>
    </lineage>
</organism>
<evidence type="ECO:0000256" key="4">
    <source>
        <dbReference type="ARBA" id="ARBA00022692"/>
    </source>
</evidence>
<dbReference type="GO" id="GO:0055085">
    <property type="term" value="P:transmembrane transport"/>
    <property type="evidence" value="ECO:0007669"/>
    <property type="project" value="InterPro"/>
</dbReference>
<comment type="caution">
    <text evidence="9">The sequence shown here is derived from an EMBL/GenBank/DDBJ whole genome shotgun (WGS) entry which is preliminary data.</text>
</comment>
<feature type="transmembrane region" description="Helical" evidence="7">
    <location>
        <begin position="148"/>
        <end position="169"/>
    </location>
</feature>
<feature type="domain" description="ABC transmembrane type-1" evidence="8">
    <location>
        <begin position="82"/>
        <end position="277"/>
    </location>
</feature>
<dbReference type="Proteomes" id="UP000191554">
    <property type="component" value="Unassembled WGS sequence"/>
</dbReference>
<accession>A0A1V4SMS2</accession>
<keyword evidence="6 7" id="KW-0472">Membrane</keyword>
<dbReference type="Pfam" id="PF00528">
    <property type="entry name" value="BPD_transp_1"/>
    <property type="match status" value="1"/>
</dbReference>
<dbReference type="InterPro" id="IPR035906">
    <property type="entry name" value="MetI-like_sf"/>
</dbReference>
<reference evidence="9 10" key="1">
    <citation type="submission" date="2017-03" db="EMBL/GenBank/DDBJ databases">
        <title>Genome sequence of Clostridium hungatei DSM 14427.</title>
        <authorList>
            <person name="Poehlein A."/>
            <person name="Daniel R."/>
        </authorList>
    </citation>
    <scope>NUCLEOTIDE SEQUENCE [LARGE SCALE GENOMIC DNA]</scope>
    <source>
        <strain evidence="9 10">DSM 14427</strain>
    </source>
</reference>
<keyword evidence="4 7" id="KW-0812">Transmembrane</keyword>
<dbReference type="PROSITE" id="PS50928">
    <property type="entry name" value="ABC_TM1"/>
    <property type="match status" value="1"/>
</dbReference>
<dbReference type="Gene3D" id="1.10.3720.10">
    <property type="entry name" value="MetI-like"/>
    <property type="match status" value="1"/>
</dbReference>
<dbReference type="STRING" id="48256.CLHUN_09900"/>
<dbReference type="SUPFAM" id="SSF161098">
    <property type="entry name" value="MetI-like"/>
    <property type="match status" value="1"/>
</dbReference>
<dbReference type="CDD" id="cd06261">
    <property type="entry name" value="TM_PBP2"/>
    <property type="match status" value="1"/>
</dbReference>
<feature type="transmembrane region" description="Helical" evidence="7">
    <location>
        <begin position="264"/>
        <end position="283"/>
    </location>
</feature>
<name>A0A1V4SMS2_RUMHU</name>
<dbReference type="AlphaFoldDB" id="A0A1V4SMS2"/>
<evidence type="ECO:0000256" key="2">
    <source>
        <dbReference type="ARBA" id="ARBA00022448"/>
    </source>
</evidence>
<evidence type="ECO:0000313" key="10">
    <source>
        <dbReference type="Proteomes" id="UP000191554"/>
    </source>
</evidence>
<evidence type="ECO:0000256" key="3">
    <source>
        <dbReference type="ARBA" id="ARBA00022475"/>
    </source>
</evidence>
<comment type="similarity">
    <text evidence="7">Belongs to the binding-protein-dependent transport system permease family.</text>
</comment>
<feature type="transmembrane region" description="Helical" evidence="7">
    <location>
        <begin position="190"/>
        <end position="212"/>
    </location>
</feature>
<gene>
    <name evidence="9" type="primary">sugB_2</name>
    <name evidence="9" type="ORF">CLHUN_09900</name>
</gene>
<keyword evidence="3" id="KW-1003">Cell membrane</keyword>
<protein>
    <submittedName>
        <fullName evidence="9">Trehalose transport system permease protein SugB</fullName>
    </submittedName>
</protein>